<dbReference type="Gene3D" id="3.40.50.970">
    <property type="match status" value="2"/>
</dbReference>
<dbReference type="InterPro" id="IPR029061">
    <property type="entry name" value="THDP-binding"/>
</dbReference>
<dbReference type="InterPro" id="IPR009014">
    <property type="entry name" value="Transketo_C/PFOR_II"/>
</dbReference>
<dbReference type="Pfam" id="PF00456">
    <property type="entry name" value="Transketolase_N"/>
    <property type="match status" value="1"/>
</dbReference>
<evidence type="ECO:0000256" key="4">
    <source>
        <dbReference type="ARBA" id="ARBA00007131"/>
    </source>
</evidence>
<organism evidence="13 14">
    <name type="scientific">Purpureocillium lilacinum</name>
    <name type="common">Paecilomyces lilacinus</name>
    <dbReference type="NCBI Taxonomy" id="33203"/>
    <lineage>
        <taxon>Eukaryota</taxon>
        <taxon>Fungi</taxon>
        <taxon>Dikarya</taxon>
        <taxon>Ascomycota</taxon>
        <taxon>Pezizomycotina</taxon>
        <taxon>Sordariomycetes</taxon>
        <taxon>Hypocreomycetidae</taxon>
        <taxon>Hypocreales</taxon>
        <taxon>Ophiocordycipitaceae</taxon>
        <taxon>Purpureocillium</taxon>
    </lineage>
</organism>
<evidence type="ECO:0000256" key="3">
    <source>
        <dbReference type="ARBA" id="ARBA00001964"/>
    </source>
</evidence>
<evidence type="ECO:0000256" key="8">
    <source>
        <dbReference type="ARBA" id="ARBA00022842"/>
    </source>
</evidence>
<dbReference type="GO" id="GO:0005829">
    <property type="term" value="C:cytosol"/>
    <property type="evidence" value="ECO:0007669"/>
    <property type="project" value="TreeGrafter"/>
</dbReference>
<feature type="domain" description="Transketolase-like pyrimidine-binding" evidence="12">
    <location>
        <begin position="650"/>
        <end position="833"/>
    </location>
</feature>
<dbReference type="PANTHER" id="PTHR43522:SF6">
    <property type="entry name" value="TRANSKETOLASE-LIKE PYRIMIDINE-BINDING DOMAIN-CONTAINING PROTEIN-RELATED"/>
    <property type="match status" value="1"/>
</dbReference>
<evidence type="ECO:0000256" key="11">
    <source>
        <dbReference type="SAM" id="MobiDB-lite"/>
    </source>
</evidence>
<dbReference type="SMART" id="SM00861">
    <property type="entry name" value="Transket_pyr"/>
    <property type="match status" value="1"/>
</dbReference>
<dbReference type="SUPFAM" id="SSF52518">
    <property type="entry name" value="Thiamin diphosphate-binding fold (THDP-binding)"/>
    <property type="match status" value="2"/>
</dbReference>
<dbReference type="CDD" id="cd02012">
    <property type="entry name" value="TPP_TK"/>
    <property type="match status" value="1"/>
</dbReference>
<evidence type="ECO:0000256" key="7">
    <source>
        <dbReference type="ARBA" id="ARBA00022723"/>
    </source>
</evidence>
<proteinExistence type="inferred from homology"/>
<dbReference type="GO" id="GO:0006098">
    <property type="term" value="P:pentose-phosphate shunt"/>
    <property type="evidence" value="ECO:0007669"/>
    <property type="project" value="TreeGrafter"/>
</dbReference>
<dbReference type="STRING" id="33203.A0A179HMZ7"/>
<protein>
    <recommendedName>
        <fullName evidence="5">transketolase</fullName>
        <ecNumber evidence="5">2.2.1.1</ecNumber>
    </recommendedName>
</protein>
<dbReference type="EMBL" id="LSBI01000003">
    <property type="protein sequence ID" value="OAQ91384.1"/>
    <property type="molecule type" value="Genomic_DNA"/>
</dbReference>
<dbReference type="Pfam" id="PF02779">
    <property type="entry name" value="Transket_pyr"/>
    <property type="match status" value="1"/>
</dbReference>
<dbReference type="InterPro" id="IPR005475">
    <property type="entry name" value="Transketolase-like_Pyr-bd"/>
</dbReference>
<comment type="cofactor">
    <cofactor evidence="3">
        <name>thiamine diphosphate</name>
        <dbReference type="ChEBI" id="CHEBI:58937"/>
    </cofactor>
</comment>
<evidence type="ECO:0000256" key="5">
    <source>
        <dbReference type="ARBA" id="ARBA00013152"/>
    </source>
</evidence>
<keyword evidence="8" id="KW-0460">Magnesium</keyword>
<feature type="region of interest" description="Disordered" evidence="11">
    <location>
        <begin position="1"/>
        <end position="21"/>
    </location>
</feature>
<dbReference type="EC" id="2.2.1.1" evidence="5"/>
<sequence length="994" mass="109802">MDTTQESIPLGNVDPESTCSHPCPEQIEASIEAGNASDDSHFDLSAPFNDTIEDVLRATLAYKAFAVSETSPGIIAKDLSNLDDLAWYGISEAGQMELWTDEVSRLMDLANEPEIPILYRPATADGDKVFATDSPAAHRVTSRFARRMLDAINIIVHDSQAALAINCRKLCNPDILTRSRKHLQAMAAQSSQASAHGAAEELSLEEDHYRFMGYCTAVLSRVVNNKRYVSDSEYHDGETRTATAANGDDESLSPMIFARHNFEVVGIANSTAKSMTTEMQYYMHTTRHQYAILELLRIMLSSFRSMGLGPDNFFKGGHPGSAMGMAAIGVALWKYTMRYSPRNPDFFNRDRFVLSNGHTCLFQYTFLHLTGYPAMTLDQLKSYHSSRTDSLCPGHPEIEHPGIEVTTGPLGQGVANAVGLAMATKNLAATYNRPEAGFNLIDNTTWCMIGDACLQEGVALEAIQLAGHWKLNNLVVIYDNNQITCDGSVDLCNTEDVDAKMRACGWDVLNVEDGCYNVEGLVAALLSAKASTEKPTFINVRTVIGIGSKVAGDAKAHGAAYGAEDVRSIKKAFGMNPDEHFVLHDEVYGYFREMAARGEGLERNWHNMVGDYAKEYPDLHAEFMTRVEGRFTQDWRALIPSKEDFPTTPTPTRKSSGLVCNPLAERLPNMMVGTADLSPSVNMIWKGKVDFQHPNLQTSCGINGNYSGRYIHWGVREHAMASISNGIAAFNKGTFLPVTSSFFMFYIYAAPGVRMGALQHLQAIHIATHDSIGTGEDGPTHQPIELAALYRAMPNILYIRPCDSEEVAGAYTAALDARGTPSIISLSRQAVEQYPQHSSRDGVQRGAYVFIEEKDADVTLIGVGAEMCFAIKTRDVLRQKFGIKARVVSFPCQRLFDSQPIEYKRQTLQYRSNAPRVVIEAYAVNGWERYADAGFSMSTFGKSLPGKDAYNYFGFDEEVIAPEVAKLVEFVKREGVESLRGEFRDLNPVRHSHQ</sequence>
<comment type="cofactor">
    <cofactor evidence="1">
        <name>Co(2+)</name>
        <dbReference type="ChEBI" id="CHEBI:48828"/>
    </cofactor>
</comment>
<dbReference type="AlphaFoldDB" id="A0A179HMZ7"/>
<evidence type="ECO:0000256" key="9">
    <source>
        <dbReference type="ARBA" id="ARBA00023052"/>
    </source>
</evidence>
<keyword evidence="9" id="KW-0786">Thiamine pyrophosphate</keyword>
<reference evidence="13 14" key="1">
    <citation type="submission" date="2016-02" db="EMBL/GenBank/DDBJ databases">
        <title>Biosynthesis of antibiotic leucinostatins and their inhibition on Phytophthora in bio-control Purpureocillium lilacinum.</title>
        <authorList>
            <person name="Wang G."/>
            <person name="Liu Z."/>
            <person name="Lin R."/>
            <person name="Li E."/>
            <person name="Mao Z."/>
            <person name="Ling J."/>
            <person name="Yin W."/>
            <person name="Xie B."/>
        </authorList>
    </citation>
    <scope>NUCLEOTIDE SEQUENCE [LARGE SCALE GENOMIC DNA]</scope>
    <source>
        <strain evidence="13">PLFJ-1</strain>
    </source>
</reference>
<dbReference type="FunFam" id="3.40.50.920:FF:000012">
    <property type="entry name" value="Transketolase, variant 1"/>
    <property type="match status" value="1"/>
</dbReference>
<name>A0A179HMZ7_PURLI</name>
<comment type="caution">
    <text evidence="13">The sequence shown here is derived from an EMBL/GenBank/DDBJ whole genome shotgun (WGS) entry which is preliminary data.</text>
</comment>
<dbReference type="GO" id="GO:0046872">
    <property type="term" value="F:metal ion binding"/>
    <property type="evidence" value="ECO:0007669"/>
    <property type="project" value="UniProtKB-KW"/>
</dbReference>
<evidence type="ECO:0000259" key="12">
    <source>
        <dbReference type="SMART" id="SM00861"/>
    </source>
</evidence>
<comment type="cofactor">
    <cofactor evidence="2">
        <name>Mg(2+)</name>
        <dbReference type="ChEBI" id="CHEBI:18420"/>
    </cofactor>
</comment>
<dbReference type="InterPro" id="IPR005474">
    <property type="entry name" value="Transketolase_N"/>
</dbReference>
<dbReference type="Pfam" id="PF22613">
    <property type="entry name" value="Transketolase_C_1"/>
    <property type="match status" value="1"/>
</dbReference>
<dbReference type="PROSITE" id="PS00802">
    <property type="entry name" value="TRANSKETOLASE_2"/>
    <property type="match status" value="1"/>
</dbReference>
<dbReference type="GO" id="GO:0004802">
    <property type="term" value="F:transketolase activity"/>
    <property type="evidence" value="ECO:0007669"/>
    <property type="project" value="UniProtKB-EC"/>
</dbReference>
<keyword evidence="7" id="KW-0479">Metal-binding</keyword>
<dbReference type="InterPro" id="IPR020826">
    <property type="entry name" value="Transketolase_BS"/>
</dbReference>
<evidence type="ECO:0000313" key="14">
    <source>
        <dbReference type="Proteomes" id="UP000078340"/>
    </source>
</evidence>
<dbReference type="SUPFAM" id="SSF52922">
    <property type="entry name" value="TK C-terminal domain-like"/>
    <property type="match status" value="1"/>
</dbReference>
<evidence type="ECO:0000256" key="10">
    <source>
        <dbReference type="ARBA" id="ARBA00049473"/>
    </source>
</evidence>
<dbReference type="InterPro" id="IPR055152">
    <property type="entry name" value="Transketolase-like_C_2"/>
</dbReference>
<dbReference type="Proteomes" id="UP000078340">
    <property type="component" value="Unassembled WGS sequence"/>
</dbReference>
<evidence type="ECO:0000256" key="2">
    <source>
        <dbReference type="ARBA" id="ARBA00001946"/>
    </source>
</evidence>
<evidence type="ECO:0000313" key="13">
    <source>
        <dbReference type="EMBL" id="OAQ91384.1"/>
    </source>
</evidence>
<dbReference type="FunFam" id="3.40.50.970:FF:000004">
    <property type="entry name" value="Transketolase"/>
    <property type="match status" value="1"/>
</dbReference>
<dbReference type="InterPro" id="IPR033247">
    <property type="entry name" value="Transketolase_fam"/>
</dbReference>
<comment type="catalytic activity">
    <reaction evidence="10">
        <text>D-sedoheptulose 7-phosphate + D-glyceraldehyde 3-phosphate = aldehydo-D-ribose 5-phosphate + D-xylulose 5-phosphate</text>
        <dbReference type="Rhea" id="RHEA:10508"/>
        <dbReference type="ChEBI" id="CHEBI:57483"/>
        <dbReference type="ChEBI" id="CHEBI:57737"/>
        <dbReference type="ChEBI" id="CHEBI:58273"/>
        <dbReference type="ChEBI" id="CHEBI:59776"/>
        <dbReference type="EC" id="2.2.1.1"/>
    </reaction>
</comment>
<dbReference type="PANTHER" id="PTHR43522">
    <property type="entry name" value="TRANSKETOLASE"/>
    <property type="match status" value="1"/>
</dbReference>
<keyword evidence="6" id="KW-0808">Transferase</keyword>
<dbReference type="Gene3D" id="3.40.50.920">
    <property type="match status" value="1"/>
</dbReference>
<dbReference type="CDD" id="cd07033">
    <property type="entry name" value="TPP_PYR_DXS_TK_like"/>
    <property type="match status" value="1"/>
</dbReference>
<gene>
    <name evidence="13" type="ORF">VFPFJ_03124</name>
</gene>
<evidence type="ECO:0000256" key="1">
    <source>
        <dbReference type="ARBA" id="ARBA00001941"/>
    </source>
</evidence>
<evidence type="ECO:0000256" key="6">
    <source>
        <dbReference type="ARBA" id="ARBA00022679"/>
    </source>
</evidence>
<dbReference type="GO" id="GO:0005634">
    <property type="term" value="C:nucleus"/>
    <property type="evidence" value="ECO:0007669"/>
    <property type="project" value="TreeGrafter"/>
</dbReference>
<accession>A0A179HMZ7</accession>
<comment type="similarity">
    <text evidence="4">Belongs to the transketolase family.</text>
</comment>
<dbReference type="FunFam" id="3.40.50.970:FF:000003">
    <property type="entry name" value="Transketolase"/>
    <property type="match status" value="1"/>
</dbReference>